<dbReference type="Pfam" id="PF11311">
    <property type="entry name" value="DUF3114"/>
    <property type="match status" value="1"/>
</dbReference>
<keyword evidence="2" id="KW-1185">Reference proteome</keyword>
<dbReference type="InterPro" id="IPR021462">
    <property type="entry name" value="DUF3114"/>
</dbReference>
<comment type="caution">
    <text evidence="1">The sequence shown here is derived from an EMBL/GenBank/DDBJ whole genome shotgun (WGS) entry which is preliminary data.</text>
</comment>
<dbReference type="Proteomes" id="UP000279194">
    <property type="component" value="Unassembled WGS sequence"/>
</dbReference>
<name>A0A3L9DWS1_9STRE</name>
<gene>
    <name evidence="1" type="ORF">EAF07_01640</name>
</gene>
<evidence type="ECO:0000313" key="2">
    <source>
        <dbReference type="Proteomes" id="UP000279194"/>
    </source>
</evidence>
<dbReference type="EMBL" id="RCVM01000002">
    <property type="protein sequence ID" value="RLY04718.1"/>
    <property type="molecule type" value="Genomic_DNA"/>
</dbReference>
<sequence>MRGITWDNSRKGETMQEIWQRYLQLKRFFKLPWSQQSIEELKNMTTIDPRLGSSTFKKLWTIEKKHSSPKQLLKLIMSLLDFPELTGDMAQTRYLLSLISPSLAPDDTFWWDIAEQVDKAFPGESLAQEGKLARQVHQLRYLISCHQAEYVRQHFRHKNQTDAEGLARYLKHRSYTLLESARLHNKVMVKDGVPYYPDGKVSYNIKILQRFHTEFILSSSGCFLNEIDPEKMTVAGVVNGASFNYATRNNQRHWELDVMPVSPHDPDFRWKVRRGFVAPTWSDYSKRSFLRTKPAYPCLRLVNKEVRRFSQMIRKA</sequence>
<dbReference type="AlphaFoldDB" id="A0A3L9DWS1"/>
<accession>A0A3L9DWS1</accession>
<protein>
    <submittedName>
        <fullName evidence="1">DUF3114 domain-containing protein</fullName>
    </submittedName>
</protein>
<reference evidence="1 2" key="1">
    <citation type="submission" date="2018-10" db="EMBL/GenBank/DDBJ databases">
        <title>Streptococcus hillyeri sp. nov., isolated from equine tracheal sample.</title>
        <authorList>
            <person name="Macfadyen A.C."/>
            <person name="Waller A."/>
            <person name="Paterson G.K."/>
        </authorList>
    </citation>
    <scope>NUCLEOTIDE SEQUENCE [LARGE SCALE GENOMIC DNA]</scope>
    <source>
        <strain evidence="1 2">28462</strain>
    </source>
</reference>
<evidence type="ECO:0000313" key="1">
    <source>
        <dbReference type="EMBL" id="RLY04718.1"/>
    </source>
</evidence>
<proteinExistence type="predicted"/>
<organism evidence="1 2">
    <name type="scientific">Streptococcus hillyeri</name>
    <dbReference type="NCBI Taxonomy" id="2282420"/>
    <lineage>
        <taxon>Bacteria</taxon>
        <taxon>Bacillati</taxon>
        <taxon>Bacillota</taxon>
        <taxon>Bacilli</taxon>
        <taxon>Lactobacillales</taxon>
        <taxon>Streptococcaceae</taxon>
        <taxon>Streptococcus</taxon>
    </lineage>
</organism>
<dbReference type="OrthoDB" id="2231884at2"/>